<organism evidence="1 2">
    <name type="scientific">Microbulbifer marinus</name>
    <dbReference type="NCBI Taxonomy" id="658218"/>
    <lineage>
        <taxon>Bacteria</taxon>
        <taxon>Pseudomonadati</taxon>
        <taxon>Pseudomonadota</taxon>
        <taxon>Gammaproteobacteria</taxon>
        <taxon>Cellvibrionales</taxon>
        <taxon>Microbulbiferaceae</taxon>
        <taxon>Microbulbifer</taxon>
    </lineage>
</organism>
<keyword evidence="2" id="KW-1185">Reference proteome</keyword>
<accession>A0A1H4A5D2</accession>
<dbReference type="STRING" id="658218.SAMN05216562_2542"/>
<name>A0A1H4A5D2_9GAMM</name>
<reference evidence="2" key="1">
    <citation type="submission" date="2016-10" db="EMBL/GenBank/DDBJ databases">
        <authorList>
            <person name="Varghese N."/>
            <person name="Submissions S."/>
        </authorList>
    </citation>
    <scope>NUCLEOTIDE SEQUENCE [LARGE SCALE GENOMIC DNA]</scope>
    <source>
        <strain evidence="2">CGMCC 1.10657</strain>
    </source>
</reference>
<evidence type="ECO:0000313" key="1">
    <source>
        <dbReference type="EMBL" id="SEA30881.1"/>
    </source>
</evidence>
<sequence>MERYLLPLRVKQNNHRQFAPALRASAGVKHMPKNIVILAVAVLLTLSAVLFTQIQSSEKVVENVSSHEISVKMGTEEAKSDFDQGFIVFKGRIENNQLYLYGLGRKDALEFLRSLEGGSVKIGYVTDPLGCKYLGLSLDPSTCSENVHFAEAYNKRALEFIR</sequence>
<dbReference type="EMBL" id="FNQO01000003">
    <property type="protein sequence ID" value="SEA30881.1"/>
    <property type="molecule type" value="Genomic_DNA"/>
</dbReference>
<dbReference type="AlphaFoldDB" id="A0A1H4A5D2"/>
<dbReference type="Proteomes" id="UP000198658">
    <property type="component" value="Unassembled WGS sequence"/>
</dbReference>
<gene>
    <name evidence="1" type="ORF">SAMN05216562_2542</name>
</gene>
<proteinExistence type="predicted"/>
<protein>
    <submittedName>
        <fullName evidence="1">Uncharacterized protein</fullName>
    </submittedName>
</protein>
<evidence type="ECO:0000313" key="2">
    <source>
        <dbReference type="Proteomes" id="UP000198658"/>
    </source>
</evidence>